<organism evidence="2 3">
    <name type="scientific">Marilutibacter chinensis</name>
    <dbReference type="NCBI Taxonomy" id="2912247"/>
    <lineage>
        <taxon>Bacteria</taxon>
        <taxon>Pseudomonadati</taxon>
        <taxon>Pseudomonadota</taxon>
        <taxon>Gammaproteobacteria</taxon>
        <taxon>Lysobacterales</taxon>
        <taxon>Lysobacteraceae</taxon>
        <taxon>Marilutibacter</taxon>
    </lineage>
</organism>
<dbReference type="RefSeq" id="WP_237054852.1">
    <property type="nucleotide sequence ID" value="NZ_JAKJPO010000005.1"/>
</dbReference>
<reference evidence="2" key="2">
    <citation type="submission" date="2022-01" db="EMBL/GenBank/DDBJ databases">
        <authorList>
            <person name="Zhou L.Y."/>
        </authorList>
    </citation>
    <scope>NUCLEOTIDE SEQUENCE</scope>
    <source>
        <strain evidence="2">TLK-CK17</strain>
    </source>
</reference>
<feature type="chain" id="PRO_5047528559" evidence="1">
    <location>
        <begin position="20"/>
        <end position="165"/>
    </location>
</feature>
<keyword evidence="1" id="KW-0732">Signal</keyword>
<name>A0ABS9HUK4_9GAMM</name>
<feature type="signal peptide" evidence="1">
    <location>
        <begin position="1"/>
        <end position="19"/>
    </location>
</feature>
<reference evidence="2" key="1">
    <citation type="submission" date="2022-01" db="EMBL/GenBank/DDBJ databases">
        <title>Lysobacter chinensis sp. nov., a bacterium isolated from cow dung compost.</title>
        <authorList>
            <person name="Liu Y."/>
        </authorList>
    </citation>
    <scope>NUCLEOTIDE SEQUENCE</scope>
    <source>
        <strain evidence="2">TLK-CK17</strain>
    </source>
</reference>
<dbReference type="EMBL" id="JAKJPO010000005">
    <property type="protein sequence ID" value="MCF7222338.1"/>
    <property type="molecule type" value="Genomic_DNA"/>
</dbReference>
<protein>
    <submittedName>
        <fullName evidence="2">Nuclear transport factor 2 family protein</fullName>
    </submittedName>
</protein>
<evidence type="ECO:0000313" key="3">
    <source>
        <dbReference type="Proteomes" id="UP001430796"/>
    </source>
</evidence>
<evidence type="ECO:0000256" key="1">
    <source>
        <dbReference type="SAM" id="SignalP"/>
    </source>
</evidence>
<sequence>MRTGWLLAALLVVPLHANADGETTAEREIKTVIEHFETAIIDKDKEKFLSLFLHPNVTWQPVLSQERYTGLLQSDPDTSKAGYDPSETPERFIAGISASKSRIEETFENVVIDTDGEAASVAFDFKFLRDGTALNVGREYWLMVRTEDGWKITAVIWSRNTPPRP</sequence>
<dbReference type="SUPFAM" id="SSF54427">
    <property type="entry name" value="NTF2-like"/>
    <property type="match status" value="1"/>
</dbReference>
<dbReference type="Gene3D" id="3.10.450.50">
    <property type="match status" value="1"/>
</dbReference>
<evidence type="ECO:0000313" key="2">
    <source>
        <dbReference type="EMBL" id="MCF7222338.1"/>
    </source>
</evidence>
<comment type="caution">
    <text evidence="2">The sequence shown here is derived from an EMBL/GenBank/DDBJ whole genome shotgun (WGS) entry which is preliminary data.</text>
</comment>
<gene>
    <name evidence="2" type="ORF">L3V18_11150</name>
</gene>
<dbReference type="InterPro" id="IPR032710">
    <property type="entry name" value="NTF2-like_dom_sf"/>
</dbReference>
<dbReference type="Proteomes" id="UP001430796">
    <property type="component" value="Unassembled WGS sequence"/>
</dbReference>
<proteinExistence type="predicted"/>
<keyword evidence="3" id="KW-1185">Reference proteome</keyword>
<accession>A0ABS9HUK4</accession>